<proteinExistence type="inferred from homology"/>
<dbReference type="InterPro" id="IPR004089">
    <property type="entry name" value="MCPsignal_dom"/>
</dbReference>
<evidence type="ECO:0000256" key="3">
    <source>
        <dbReference type="ARBA" id="ARBA00022500"/>
    </source>
</evidence>
<dbReference type="SMART" id="SM00304">
    <property type="entry name" value="HAMP"/>
    <property type="match status" value="1"/>
</dbReference>
<dbReference type="Pfam" id="PF00672">
    <property type="entry name" value="HAMP"/>
    <property type="match status" value="1"/>
</dbReference>
<dbReference type="Gene3D" id="1.10.287.950">
    <property type="entry name" value="Methyl-accepting chemotaxis protein"/>
    <property type="match status" value="1"/>
</dbReference>
<evidence type="ECO:0000313" key="14">
    <source>
        <dbReference type="EMBL" id="SFC28958.1"/>
    </source>
</evidence>
<dbReference type="Pfam" id="PF02743">
    <property type="entry name" value="dCache_1"/>
    <property type="match status" value="1"/>
</dbReference>
<feature type="domain" description="Methyl-accepting transducer" evidence="12">
    <location>
        <begin position="349"/>
        <end position="585"/>
    </location>
</feature>
<evidence type="ECO:0000256" key="11">
    <source>
        <dbReference type="SAM" id="Phobius"/>
    </source>
</evidence>
<evidence type="ECO:0000256" key="5">
    <source>
        <dbReference type="ARBA" id="ARBA00022989"/>
    </source>
</evidence>
<dbReference type="GO" id="GO:0007165">
    <property type="term" value="P:signal transduction"/>
    <property type="evidence" value="ECO:0007669"/>
    <property type="project" value="UniProtKB-KW"/>
</dbReference>
<evidence type="ECO:0000313" key="15">
    <source>
        <dbReference type="Proteomes" id="UP000199058"/>
    </source>
</evidence>
<dbReference type="Gene3D" id="3.30.450.20">
    <property type="entry name" value="PAS domain"/>
    <property type="match status" value="2"/>
</dbReference>
<accession>A0A1I1I416</accession>
<evidence type="ECO:0000256" key="1">
    <source>
        <dbReference type="ARBA" id="ARBA00004651"/>
    </source>
</evidence>
<evidence type="ECO:0000256" key="10">
    <source>
        <dbReference type="SAM" id="Coils"/>
    </source>
</evidence>
<dbReference type="CDD" id="cd06225">
    <property type="entry name" value="HAMP"/>
    <property type="match status" value="1"/>
</dbReference>
<dbReference type="InterPro" id="IPR033479">
    <property type="entry name" value="dCache_1"/>
</dbReference>
<evidence type="ECO:0000256" key="7">
    <source>
        <dbReference type="ARBA" id="ARBA00023224"/>
    </source>
</evidence>
<dbReference type="CDD" id="cd11386">
    <property type="entry name" value="MCP_signal"/>
    <property type="match status" value="1"/>
</dbReference>
<evidence type="ECO:0000256" key="6">
    <source>
        <dbReference type="ARBA" id="ARBA00023136"/>
    </source>
</evidence>
<dbReference type="GO" id="GO:0006935">
    <property type="term" value="P:chemotaxis"/>
    <property type="evidence" value="ECO:0007669"/>
    <property type="project" value="UniProtKB-KW"/>
</dbReference>
<dbReference type="Pfam" id="PF00015">
    <property type="entry name" value="MCPsignal"/>
    <property type="match status" value="1"/>
</dbReference>
<evidence type="ECO:0000259" key="12">
    <source>
        <dbReference type="PROSITE" id="PS50111"/>
    </source>
</evidence>
<evidence type="ECO:0000256" key="2">
    <source>
        <dbReference type="ARBA" id="ARBA00022475"/>
    </source>
</evidence>
<feature type="coiled-coil region" evidence="10">
    <location>
        <begin position="493"/>
        <end position="520"/>
    </location>
</feature>
<comment type="subcellular location">
    <subcellularLocation>
        <location evidence="1">Cell membrane</location>
        <topology evidence="1">Multi-pass membrane protein</topology>
    </subcellularLocation>
</comment>
<dbReference type="STRING" id="1122252.SAMN05660443_2092"/>
<dbReference type="InterPro" id="IPR029151">
    <property type="entry name" value="Sensor-like_sf"/>
</dbReference>
<keyword evidence="15" id="KW-1185">Reference proteome</keyword>
<name>A0A1I1I416_9GAMM</name>
<keyword evidence="7 9" id="KW-0807">Transducer</keyword>
<feature type="coiled-coil region" evidence="10">
    <location>
        <begin position="332"/>
        <end position="359"/>
    </location>
</feature>
<feature type="transmembrane region" description="Helical" evidence="11">
    <location>
        <begin position="266"/>
        <end position="289"/>
    </location>
</feature>
<evidence type="ECO:0000256" key="9">
    <source>
        <dbReference type="PROSITE-ProRule" id="PRU00284"/>
    </source>
</evidence>
<evidence type="ECO:0000259" key="13">
    <source>
        <dbReference type="PROSITE" id="PS50885"/>
    </source>
</evidence>
<dbReference type="PANTHER" id="PTHR32089">
    <property type="entry name" value="METHYL-ACCEPTING CHEMOTAXIS PROTEIN MCPB"/>
    <property type="match status" value="1"/>
</dbReference>
<dbReference type="EMBL" id="FOLH01000004">
    <property type="protein sequence ID" value="SFC28958.1"/>
    <property type="molecule type" value="Genomic_DNA"/>
</dbReference>
<keyword evidence="3" id="KW-0145">Chemotaxis</keyword>
<dbReference type="SUPFAM" id="SSF58104">
    <property type="entry name" value="Methyl-accepting chemotaxis protein (MCP) signaling domain"/>
    <property type="match status" value="1"/>
</dbReference>
<dbReference type="Proteomes" id="UP000199058">
    <property type="component" value="Unassembled WGS sequence"/>
</dbReference>
<feature type="domain" description="HAMP" evidence="13">
    <location>
        <begin position="290"/>
        <end position="344"/>
    </location>
</feature>
<keyword evidence="4 11" id="KW-0812">Transmembrane</keyword>
<dbReference type="SUPFAM" id="SSF103190">
    <property type="entry name" value="Sensory domain-like"/>
    <property type="match status" value="1"/>
</dbReference>
<evidence type="ECO:0000256" key="4">
    <source>
        <dbReference type="ARBA" id="ARBA00022692"/>
    </source>
</evidence>
<dbReference type="InterPro" id="IPR003660">
    <property type="entry name" value="HAMP_dom"/>
</dbReference>
<dbReference type="RefSeq" id="WP_177203530.1">
    <property type="nucleotide sequence ID" value="NZ_FOLH01000004.1"/>
</dbReference>
<dbReference type="PROSITE" id="PS50885">
    <property type="entry name" value="HAMP"/>
    <property type="match status" value="1"/>
</dbReference>
<dbReference type="AlphaFoldDB" id="A0A1I1I416"/>
<organism evidence="14 15">
    <name type="scientific">Marinospirillum celere</name>
    <dbReference type="NCBI Taxonomy" id="1122252"/>
    <lineage>
        <taxon>Bacteria</taxon>
        <taxon>Pseudomonadati</taxon>
        <taxon>Pseudomonadota</taxon>
        <taxon>Gammaproteobacteria</taxon>
        <taxon>Oceanospirillales</taxon>
        <taxon>Oceanospirillaceae</taxon>
        <taxon>Marinospirillum</taxon>
    </lineage>
</organism>
<comment type="similarity">
    <text evidence="8">Belongs to the methyl-accepting chemotaxis (MCP) protein family.</text>
</comment>
<sequence>MNLNFQNKLLISVAALLLVALGVLSLLAGNLLQREVSQAVHSEVTNNLKLTSSLANSWIEGKSDLLQASSEELADDTQSWPDALTIARKAGGFELVYVGSEQGEMIQSRPEVNLPSGFDPRVRPWYQQAREAGEMVITPPYIDAGSGNLVLSMAVPLQVNDRHVLAGDLMIADVVQELLATEMRWTSQIWMLDADQKILAHPDADYVQTDALEHLNSQSLPPEGELTEVVYQGRNWFASSISLPEAGWTFLLLVDANEAEAGLVSLAWQVALFSILIIAASSVLLYWMIRYQLRPLKRLANALETISKGEADLTRRLDADKDDEFGRMSLAFNRFIERLQQLVTQVASLTREIDQDAEQSHKQVTSNLEQLASQQMEITQLASAAHEMAMATSEIAGNAESTASQAQEAASSTREGLKLVEANREATTGLANQLTEGMKSLEEVDGQVQEITGILVTIQGVAEQTNLLALNAAIEAARAGDHGRGFAVVADEVRSLSQRTQAATEEIREMINALQASTEQAVQRMQECHQQAANSVKGSEQASERLQNIDAANNHISDMASQIASAVEEQNAVTSEISSNTEKIRGVSDELAEQAEASKKRTQDLRGRVSSLRELTDKFKV</sequence>
<dbReference type="CDD" id="cd18773">
    <property type="entry name" value="PDC1_HK_sensor"/>
    <property type="match status" value="1"/>
</dbReference>
<keyword evidence="5 11" id="KW-1133">Transmembrane helix</keyword>
<keyword evidence="10" id="KW-0175">Coiled coil</keyword>
<protein>
    <submittedName>
        <fullName evidence="14">Methyl-accepting chemotaxis protein</fullName>
    </submittedName>
</protein>
<gene>
    <name evidence="14" type="ORF">SAMN05660443_2092</name>
</gene>
<dbReference type="FunFam" id="1.10.287.950:FF:000001">
    <property type="entry name" value="Methyl-accepting chemotaxis sensory transducer"/>
    <property type="match status" value="1"/>
</dbReference>
<keyword evidence="2" id="KW-1003">Cell membrane</keyword>
<dbReference type="GO" id="GO:0005886">
    <property type="term" value="C:plasma membrane"/>
    <property type="evidence" value="ECO:0007669"/>
    <property type="project" value="UniProtKB-SubCell"/>
</dbReference>
<dbReference type="PROSITE" id="PS50111">
    <property type="entry name" value="CHEMOTAXIS_TRANSDUC_2"/>
    <property type="match status" value="1"/>
</dbReference>
<dbReference type="SMART" id="SM00283">
    <property type="entry name" value="MA"/>
    <property type="match status" value="1"/>
</dbReference>
<evidence type="ECO:0000256" key="8">
    <source>
        <dbReference type="ARBA" id="ARBA00029447"/>
    </source>
</evidence>
<keyword evidence="6 11" id="KW-0472">Membrane</keyword>
<reference evidence="14 15" key="1">
    <citation type="submission" date="2016-10" db="EMBL/GenBank/DDBJ databases">
        <authorList>
            <person name="de Groot N.N."/>
        </authorList>
    </citation>
    <scope>NUCLEOTIDE SEQUENCE [LARGE SCALE GENOMIC DNA]</scope>
    <source>
        <strain evidence="14 15">DSM 18438</strain>
    </source>
</reference>
<dbReference type="PANTHER" id="PTHR32089:SF117">
    <property type="entry name" value="METHYL ACCEPTING SENSORY TRANSDUCER WITH CACHE_1 SMALL MOLECULE BINDING DOMAIN"/>
    <property type="match status" value="1"/>
</dbReference>